<protein>
    <submittedName>
        <fullName evidence="3">Glycoside hydrolase family 88 protein</fullName>
    </submittedName>
</protein>
<dbReference type="EMBL" id="JAULRT010000052">
    <property type="protein sequence ID" value="MDO3382132.1"/>
    <property type="molecule type" value="Genomic_DNA"/>
</dbReference>
<keyword evidence="1 3" id="KW-0378">Hydrolase</keyword>
<dbReference type="PANTHER" id="PTHR33886:SF8">
    <property type="entry name" value="UNSATURATED RHAMNOGALACTURONAN HYDROLASE (EUROFUNG)"/>
    <property type="match status" value="1"/>
</dbReference>
<evidence type="ECO:0000313" key="3">
    <source>
        <dbReference type="EMBL" id="MDO3382132.1"/>
    </source>
</evidence>
<dbReference type="InterPro" id="IPR012341">
    <property type="entry name" value="6hp_glycosidase-like_sf"/>
</dbReference>
<dbReference type="InterPro" id="IPR052043">
    <property type="entry name" value="PolySaccharide_Degr_Enz"/>
</dbReference>
<keyword evidence="4" id="KW-1185">Reference proteome</keyword>
<proteinExistence type="predicted"/>
<reference evidence="3" key="1">
    <citation type="submission" date="2023-07" db="EMBL/GenBank/DDBJ databases">
        <title>Gilvimarinus algae sp. nov., isolated from the surface of Kelp.</title>
        <authorList>
            <person name="Sun Y.Y."/>
            <person name="Gong Y."/>
            <person name="Du Z.J."/>
        </authorList>
    </citation>
    <scope>NUCLEOTIDE SEQUENCE</scope>
    <source>
        <strain evidence="3">SDUM040014</strain>
    </source>
</reference>
<dbReference type="GO" id="GO:0016787">
    <property type="term" value="F:hydrolase activity"/>
    <property type="evidence" value="ECO:0007669"/>
    <property type="project" value="UniProtKB-KW"/>
</dbReference>
<evidence type="ECO:0000313" key="4">
    <source>
        <dbReference type="Proteomes" id="UP001168380"/>
    </source>
</evidence>
<feature type="chain" id="PRO_5046273089" evidence="2">
    <location>
        <begin position="23"/>
        <end position="377"/>
    </location>
</feature>
<name>A0ABT8TDD3_9GAMM</name>
<evidence type="ECO:0000256" key="2">
    <source>
        <dbReference type="SAM" id="SignalP"/>
    </source>
</evidence>
<dbReference type="Proteomes" id="UP001168380">
    <property type="component" value="Unassembled WGS sequence"/>
</dbReference>
<dbReference type="PANTHER" id="PTHR33886">
    <property type="entry name" value="UNSATURATED RHAMNOGALACTURONAN HYDROLASE (EUROFUNG)"/>
    <property type="match status" value="1"/>
</dbReference>
<evidence type="ECO:0000256" key="1">
    <source>
        <dbReference type="ARBA" id="ARBA00022801"/>
    </source>
</evidence>
<sequence length="377" mass="42659">MKALSVSLIALLLVIACTTTQAPNAESIQHKADQVAQWQLDHMDNFDYIRTFVDHTEAPTGWVQAAFYIGLNRWYEATQNPVFRQALIDKAKANRWQLGPLPWHADDQAFAQVYLALADDTPAADITPTQSAFDKIIAANHEDSLEFIRDETGTAEGTCQKRWCWSDALFMAPPAWAALSRITGEERYLDYALREFKATTDYLFDPDDHLYYRDSRFFDRKSAYGNKVFWSRGNGWVFAGLPLLLEQMPENHPQWGELIEQFRKMAYAFKDLQADTGLWASSLMDYAHQPLAETSGSSFILFGLAWGINRQLLPQDDFLPTVEKGWRAVNAKVSPEGRLGWVQQVGNAPDQVLASDTQLYGTGAYLLAASELIHTFN</sequence>
<accession>A0ABT8TDD3</accession>
<dbReference type="RefSeq" id="WP_302712292.1">
    <property type="nucleotide sequence ID" value="NZ_JAULRT010000052.1"/>
</dbReference>
<dbReference type="InterPro" id="IPR008928">
    <property type="entry name" value="6-hairpin_glycosidase_sf"/>
</dbReference>
<comment type="caution">
    <text evidence="3">The sequence shown here is derived from an EMBL/GenBank/DDBJ whole genome shotgun (WGS) entry which is preliminary data.</text>
</comment>
<dbReference type="Pfam" id="PF07470">
    <property type="entry name" value="Glyco_hydro_88"/>
    <property type="match status" value="1"/>
</dbReference>
<dbReference type="InterPro" id="IPR010905">
    <property type="entry name" value="Glyco_hydro_88"/>
</dbReference>
<keyword evidence="2" id="KW-0732">Signal</keyword>
<gene>
    <name evidence="3" type="ORF">QWI16_08085</name>
</gene>
<organism evidence="3 4">
    <name type="scientific">Gilvimarinus algae</name>
    <dbReference type="NCBI Taxonomy" id="3058037"/>
    <lineage>
        <taxon>Bacteria</taxon>
        <taxon>Pseudomonadati</taxon>
        <taxon>Pseudomonadota</taxon>
        <taxon>Gammaproteobacteria</taxon>
        <taxon>Cellvibrionales</taxon>
        <taxon>Cellvibrionaceae</taxon>
        <taxon>Gilvimarinus</taxon>
    </lineage>
</organism>
<dbReference type="SUPFAM" id="SSF48208">
    <property type="entry name" value="Six-hairpin glycosidases"/>
    <property type="match status" value="1"/>
</dbReference>
<feature type="signal peptide" evidence="2">
    <location>
        <begin position="1"/>
        <end position="22"/>
    </location>
</feature>
<dbReference type="Gene3D" id="1.50.10.10">
    <property type="match status" value="1"/>
</dbReference>
<dbReference type="PROSITE" id="PS51257">
    <property type="entry name" value="PROKAR_LIPOPROTEIN"/>
    <property type="match status" value="1"/>
</dbReference>